<sequence>MRVSTGVPGFDELTNGGLIQDRLYVISGPPGSGKTTFCSHFATQGVGLGEKTLFVTLHETQEELTDDMGNYSFGFERTLDSSNFRFLNLHSEIDDQTLIEFGRGGGVTQRLTSLIDSNNIDRVIIDSMILLDYFFSDASEEVTGFLTELKQTDATVLLISEMTDPSSYSDEHYLSHGVIFLHNFLEGGKMKRGIQVIKMRGTDIDTDIRKVSFSEDGLQVHPEQKVES</sequence>
<dbReference type="Pfam" id="PF06745">
    <property type="entry name" value="ATPase"/>
    <property type="match status" value="1"/>
</dbReference>
<dbReference type="Gene3D" id="3.40.50.300">
    <property type="entry name" value="P-loop containing nucleotide triphosphate hydrolases"/>
    <property type="match status" value="1"/>
</dbReference>
<name>A0A9Q4C593_9EURY</name>
<dbReference type="AlphaFoldDB" id="A0A9Q4C593"/>
<dbReference type="PANTHER" id="PTHR43637:SF1">
    <property type="entry name" value="UPF0273 PROTEIN TM_0370"/>
    <property type="match status" value="1"/>
</dbReference>
<dbReference type="SUPFAM" id="SSF52540">
    <property type="entry name" value="P-loop containing nucleoside triphosphate hydrolases"/>
    <property type="match status" value="1"/>
</dbReference>
<dbReference type="InterPro" id="IPR027417">
    <property type="entry name" value="P-loop_NTPase"/>
</dbReference>
<evidence type="ECO:0000256" key="2">
    <source>
        <dbReference type="ARBA" id="ARBA00022840"/>
    </source>
</evidence>
<dbReference type="PANTHER" id="PTHR43637">
    <property type="entry name" value="UPF0273 PROTEIN TM_0370"/>
    <property type="match status" value="1"/>
</dbReference>
<proteinExistence type="predicted"/>
<dbReference type="GO" id="GO:0005524">
    <property type="term" value="F:ATP binding"/>
    <property type="evidence" value="ECO:0007669"/>
    <property type="project" value="UniProtKB-KW"/>
</dbReference>
<evidence type="ECO:0000259" key="3">
    <source>
        <dbReference type="PROSITE" id="PS51146"/>
    </source>
</evidence>
<dbReference type="RefSeq" id="WP_266086686.1">
    <property type="nucleotide sequence ID" value="NZ_RKLV01000004.1"/>
</dbReference>
<gene>
    <name evidence="4" type="ORF">EGH25_04775</name>
</gene>
<keyword evidence="2" id="KW-0067">ATP-binding</keyword>
<feature type="domain" description="KaiC" evidence="3">
    <location>
        <begin position="1"/>
        <end position="228"/>
    </location>
</feature>
<dbReference type="PROSITE" id="PS51146">
    <property type="entry name" value="KAIC"/>
    <property type="match status" value="1"/>
</dbReference>
<comment type="caution">
    <text evidence="4">The sequence shown here is derived from an EMBL/GenBank/DDBJ whole genome shotgun (WGS) entry which is preliminary data.</text>
</comment>
<dbReference type="Proteomes" id="UP001149411">
    <property type="component" value="Unassembled WGS sequence"/>
</dbReference>
<keyword evidence="5" id="KW-1185">Reference proteome</keyword>
<accession>A0A9Q4C593</accession>
<keyword evidence="1" id="KW-0547">Nucleotide-binding</keyword>
<dbReference type="EMBL" id="RKLV01000004">
    <property type="protein sequence ID" value="MCX2818664.1"/>
    <property type="molecule type" value="Genomic_DNA"/>
</dbReference>
<evidence type="ECO:0000313" key="5">
    <source>
        <dbReference type="Proteomes" id="UP001149411"/>
    </source>
</evidence>
<reference evidence="4" key="1">
    <citation type="submission" date="2022-09" db="EMBL/GenBank/DDBJ databases">
        <title>Haloadaptaus new haloarchaeum isolated from saline soil.</title>
        <authorList>
            <person name="Duran-Viseras A."/>
            <person name="Sanchez-Porro C."/>
            <person name="Ventosa A."/>
        </authorList>
    </citation>
    <scope>NUCLEOTIDE SEQUENCE</scope>
    <source>
        <strain evidence="4">F3-133</strain>
    </source>
</reference>
<organism evidence="4 5">
    <name type="scientific">Halorutilus salinus</name>
    <dbReference type="NCBI Taxonomy" id="2487751"/>
    <lineage>
        <taxon>Archaea</taxon>
        <taxon>Methanobacteriati</taxon>
        <taxon>Methanobacteriota</taxon>
        <taxon>Stenosarchaea group</taxon>
        <taxon>Halobacteria</taxon>
        <taxon>Halorutilales</taxon>
        <taxon>Halorutilaceae</taxon>
        <taxon>Halorutilus</taxon>
    </lineage>
</organism>
<dbReference type="InterPro" id="IPR010624">
    <property type="entry name" value="KaiC_dom"/>
</dbReference>
<protein>
    <submittedName>
        <fullName evidence="4">KaiA-binding protein</fullName>
    </submittedName>
</protein>
<evidence type="ECO:0000313" key="4">
    <source>
        <dbReference type="EMBL" id="MCX2818664.1"/>
    </source>
</evidence>
<dbReference type="InterPro" id="IPR014774">
    <property type="entry name" value="KaiC-like_dom"/>
</dbReference>
<evidence type="ECO:0000256" key="1">
    <source>
        <dbReference type="ARBA" id="ARBA00022741"/>
    </source>
</evidence>